<dbReference type="PANTHER" id="PTHR43335:SF4">
    <property type="entry name" value="ABC TRANSPORTER, ATP-BINDING PROTEIN"/>
    <property type="match status" value="1"/>
</dbReference>
<dbReference type="Proteomes" id="UP000597761">
    <property type="component" value="Unassembled WGS sequence"/>
</dbReference>
<dbReference type="RefSeq" id="WP_188665028.1">
    <property type="nucleotide sequence ID" value="NZ_BMJI01000001.1"/>
</dbReference>
<protein>
    <submittedName>
        <fullName evidence="6">Multidrug ABC transporter ATP-binding protein</fullName>
    </submittedName>
</protein>
<accession>A0ABQ1NP32</accession>
<dbReference type="PANTHER" id="PTHR43335">
    <property type="entry name" value="ABC TRANSPORTER, ATP-BINDING PROTEIN"/>
    <property type="match status" value="1"/>
</dbReference>
<organism evidence="6 7">
    <name type="scientific">Tersicoccus solisilvae</name>
    <dbReference type="NCBI Taxonomy" id="1882339"/>
    <lineage>
        <taxon>Bacteria</taxon>
        <taxon>Bacillati</taxon>
        <taxon>Actinomycetota</taxon>
        <taxon>Actinomycetes</taxon>
        <taxon>Micrococcales</taxon>
        <taxon>Micrococcaceae</taxon>
        <taxon>Tersicoccus</taxon>
    </lineage>
</organism>
<dbReference type="InterPro" id="IPR027417">
    <property type="entry name" value="P-loop_NTPase"/>
</dbReference>
<feature type="domain" description="ABC transporter" evidence="5">
    <location>
        <begin position="2"/>
        <end position="227"/>
    </location>
</feature>
<evidence type="ECO:0000256" key="1">
    <source>
        <dbReference type="ARBA" id="ARBA00005417"/>
    </source>
</evidence>
<sequence length="310" mass="32814">MIQVEHLTKRFGEKVAVDDLSFTVRSGTVTGFLGPNGAGKSTTMRVAVGLDRPTSGSVTFDGKRYQELAAPLREVGTLLEARAVHPGRTARNHLRALAATHGIPTRRVDEVLGLTGLSDVAGKRIGGFSLGMGQRLGIATAMLGDPGVLVLDEPVNGLDPEGVIWVRNLARALAAEGRTVLISSHLMSEMAQTADHLVVIAQGRLMADAPIDAMLDGEGQPRVLVRSPDTERLGVAIAGDGVSVDQRPDGALVVTGRDPLQISRAALDHGLLLSELTPMRASLEDAYLRLTHDHVDYRAAEPVAEGNGTR</sequence>
<evidence type="ECO:0000259" key="5">
    <source>
        <dbReference type="PROSITE" id="PS50893"/>
    </source>
</evidence>
<keyword evidence="3" id="KW-0547">Nucleotide-binding</keyword>
<dbReference type="InterPro" id="IPR003439">
    <property type="entry name" value="ABC_transporter-like_ATP-bd"/>
</dbReference>
<comment type="caution">
    <text evidence="6">The sequence shown here is derived from an EMBL/GenBank/DDBJ whole genome shotgun (WGS) entry which is preliminary data.</text>
</comment>
<keyword evidence="2" id="KW-0813">Transport</keyword>
<proteinExistence type="inferred from homology"/>
<evidence type="ECO:0000256" key="3">
    <source>
        <dbReference type="ARBA" id="ARBA00022741"/>
    </source>
</evidence>
<dbReference type="SMART" id="SM00382">
    <property type="entry name" value="AAA"/>
    <property type="match status" value="1"/>
</dbReference>
<dbReference type="CDD" id="cd03268">
    <property type="entry name" value="ABC_BcrA_bacitracin_resist"/>
    <property type="match status" value="1"/>
</dbReference>
<comment type="similarity">
    <text evidence="1">Belongs to the ABC transporter superfamily.</text>
</comment>
<gene>
    <name evidence="6" type="ORF">GCM10011512_02200</name>
</gene>
<evidence type="ECO:0000256" key="4">
    <source>
        <dbReference type="ARBA" id="ARBA00022840"/>
    </source>
</evidence>
<dbReference type="EMBL" id="BMJI01000001">
    <property type="protein sequence ID" value="GGC79110.1"/>
    <property type="molecule type" value="Genomic_DNA"/>
</dbReference>
<reference evidence="7" key="1">
    <citation type="journal article" date="2019" name="Int. J. Syst. Evol. Microbiol.">
        <title>The Global Catalogue of Microorganisms (GCM) 10K type strain sequencing project: providing services to taxonomists for standard genome sequencing and annotation.</title>
        <authorList>
            <consortium name="The Broad Institute Genomics Platform"/>
            <consortium name="The Broad Institute Genome Sequencing Center for Infectious Disease"/>
            <person name="Wu L."/>
            <person name="Ma J."/>
        </authorList>
    </citation>
    <scope>NUCLEOTIDE SEQUENCE [LARGE SCALE GENOMIC DNA]</scope>
    <source>
        <strain evidence="7">CGMCC 1.15480</strain>
    </source>
</reference>
<evidence type="ECO:0000313" key="7">
    <source>
        <dbReference type="Proteomes" id="UP000597761"/>
    </source>
</evidence>
<evidence type="ECO:0000313" key="6">
    <source>
        <dbReference type="EMBL" id="GGC79110.1"/>
    </source>
</evidence>
<dbReference type="SUPFAM" id="SSF52540">
    <property type="entry name" value="P-loop containing nucleoside triphosphate hydrolases"/>
    <property type="match status" value="1"/>
</dbReference>
<name>A0ABQ1NP32_9MICC</name>
<evidence type="ECO:0000256" key="2">
    <source>
        <dbReference type="ARBA" id="ARBA00022448"/>
    </source>
</evidence>
<dbReference type="GO" id="GO:0005524">
    <property type="term" value="F:ATP binding"/>
    <property type="evidence" value="ECO:0007669"/>
    <property type="project" value="UniProtKB-KW"/>
</dbReference>
<dbReference type="Pfam" id="PF00005">
    <property type="entry name" value="ABC_tran"/>
    <property type="match status" value="1"/>
</dbReference>
<keyword evidence="7" id="KW-1185">Reference proteome</keyword>
<dbReference type="Gene3D" id="3.40.50.300">
    <property type="entry name" value="P-loop containing nucleotide triphosphate hydrolases"/>
    <property type="match status" value="1"/>
</dbReference>
<dbReference type="InterPro" id="IPR003593">
    <property type="entry name" value="AAA+_ATPase"/>
</dbReference>
<dbReference type="PROSITE" id="PS50893">
    <property type="entry name" value="ABC_TRANSPORTER_2"/>
    <property type="match status" value="1"/>
</dbReference>
<keyword evidence="4 6" id="KW-0067">ATP-binding</keyword>